<protein>
    <submittedName>
        <fullName evidence="4">Acetate--CoA ligase family protein</fullName>
    </submittedName>
</protein>
<dbReference type="InterPro" id="IPR036291">
    <property type="entry name" value="NAD(P)-bd_dom_sf"/>
</dbReference>
<dbReference type="SUPFAM" id="SSF51735">
    <property type="entry name" value="NAD(P)-binding Rossmann-fold domains"/>
    <property type="match status" value="1"/>
</dbReference>
<sequence length="714" mass="73520">MPEESEAATLSEGRRRESDLAAGLARLLKPRSIAVAGASADPATMGGVILANCDRFGFAGDVHLISPTRDAIGGRPCIRSVDDLPIGVDALVLNVPRAAILPAVEAAARRGVGGVIVFASGFAEAGGEGQREQEAIAHICRGAGMALLGPNCMGYVNYADGVALTFEPVQPQPLCGRRSVAVIAQSGATASGIRSGMQGRGIAVALQAAIGNEAVVRASDLIDRVVVEGKVDAIGLYVEQIRDPAAFLAAARRAREAGIPVVMMHPGRSKRGQQAAQSHTGSMVGDYALMRTAVENEAVVAVNTMDELFDALAILHRYPLAARGDLGIVTNSGAIRGMAFDFAEDIGLPIAEISGLTLERLGALLPAGMEIDNPLDVGTTGFAKGDVFGLATAAMLADPAVSGVLLPMAGGGPAQQRAKAEAIIPKALGSAKPVAVAITGDESVLDTEFVAAMRASETPLFRSPERAMRAFAAVRRYAGALHAIDDRTPPAAGLARWAETGVKPEYQGKEFLRSIGVRVPAGALAGTVDEGIAIATRIGFPIVLKAQAAALSHKSDVGGVALNLRDANELRAAWALMFARLGDIALDGVLVEQMSPPGLELVVGARNHPEWGPSVLIGLGGVLIEALDAAELLPADISHSRAVARIRGLRGAKLLGAFRGRPLRDVEAAADVVVKVGAAMRAGIGIEEIDINPLMVLAQGEGAIALDALIVTGA</sequence>
<evidence type="ECO:0000256" key="1">
    <source>
        <dbReference type="ARBA" id="ARBA00022532"/>
    </source>
</evidence>
<evidence type="ECO:0000259" key="3">
    <source>
        <dbReference type="PROSITE" id="PS50975"/>
    </source>
</evidence>
<dbReference type="SMART" id="SM00881">
    <property type="entry name" value="CoA_binding"/>
    <property type="match status" value="1"/>
</dbReference>
<dbReference type="Gene3D" id="3.30.470.20">
    <property type="entry name" value="ATP-grasp fold, B domain"/>
    <property type="match status" value="1"/>
</dbReference>
<dbReference type="SUPFAM" id="SSF56059">
    <property type="entry name" value="Glutathione synthetase ATP-binding domain-like"/>
    <property type="match status" value="1"/>
</dbReference>
<feature type="domain" description="ATP-grasp" evidence="3">
    <location>
        <begin position="509"/>
        <end position="546"/>
    </location>
</feature>
<evidence type="ECO:0000313" key="4">
    <source>
        <dbReference type="EMBL" id="MDT8760181.1"/>
    </source>
</evidence>
<dbReference type="Gene3D" id="3.40.50.720">
    <property type="entry name" value="NAD(P)-binding Rossmann-like Domain"/>
    <property type="match status" value="1"/>
</dbReference>
<reference evidence="4" key="1">
    <citation type="submission" date="2022-04" db="EMBL/GenBank/DDBJ databases">
        <title>Tomato heritable bacteria conferring resistance against bacterial wilt.</title>
        <authorList>
            <person name="Yin J."/>
        </authorList>
    </citation>
    <scope>NUCLEOTIDE SEQUENCE</scope>
    <source>
        <strain evidence="4">Cra20</strain>
    </source>
</reference>
<dbReference type="PANTHER" id="PTHR42793">
    <property type="entry name" value="COA BINDING DOMAIN CONTAINING PROTEIN"/>
    <property type="match status" value="1"/>
</dbReference>
<evidence type="ECO:0000256" key="2">
    <source>
        <dbReference type="PROSITE-ProRule" id="PRU00409"/>
    </source>
</evidence>
<comment type="caution">
    <text evidence="4">The sequence shown here is derived from an EMBL/GenBank/DDBJ whole genome shotgun (WGS) entry which is preliminary data.</text>
</comment>
<dbReference type="InterPro" id="IPR013815">
    <property type="entry name" value="ATP_grasp_subdomain_1"/>
</dbReference>
<gene>
    <name evidence="4" type="ORF">MZO42_15885</name>
</gene>
<dbReference type="InterPro" id="IPR032875">
    <property type="entry name" value="Succ_CoA_lig_flav_dom"/>
</dbReference>
<dbReference type="Pfam" id="PF13380">
    <property type="entry name" value="CoA_binding_2"/>
    <property type="match status" value="1"/>
</dbReference>
<keyword evidence="1" id="KW-0816">Tricarboxylic acid cycle</keyword>
<dbReference type="Pfam" id="PF13549">
    <property type="entry name" value="ATP-grasp_5"/>
    <property type="match status" value="1"/>
</dbReference>
<dbReference type="Gene3D" id="3.30.1490.20">
    <property type="entry name" value="ATP-grasp fold, A domain"/>
    <property type="match status" value="1"/>
</dbReference>
<accession>A0ABU3N7D8</accession>
<dbReference type="InterPro" id="IPR011761">
    <property type="entry name" value="ATP-grasp"/>
</dbReference>
<name>A0ABU3N7D8_9SPHN</name>
<organism evidence="4">
    <name type="scientific">Sphingomonas psychrotolerans</name>
    <dbReference type="NCBI Taxonomy" id="1327635"/>
    <lineage>
        <taxon>Bacteria</taxon>
        <taxon>Pseudomonadati</taxon>
        <taxon>Pseudomonadota</taxon>
        <taxon>Alphaproteobacteria</taxon>
        <taxon>Sphingomonadales</taxon>
        <taxon>Sphingomonadaceae</taxon>
        <taxon>Sphingomonas</taxon>
    </lineage>
</organism>
<dbReference type="SUPFAM" id="SSF52210">
    <property type="entry name" value="Succinyl-CoA synthetase domains"/>
    <property type="match status" value="2"/>
</dbReference>
<keyword evidence="4" id="KW-0436">Ligase</keyword>
<keyword evidence="2" id="KW-0067">ATP-binding</keyword>
<dbReference type="InterPro" id="IPR003781">
    <property type="entry name" value="CoA-bd"/>
</dbReference>
<dbReference type="GO" id="GO:0016874">
    <property type="term" value="F:ligase activity"/>
    <property type="evidence" value="ECO:0007669"/>
    <property type="project" value="UniProtKB-KW"/>
</dbReference>
<dbReference type="PANTHER" id="PTHR42793:SF4">
    <property type="entry name" value="BLL6376 PROTEIN"/>
    <property type="match status" value="1"/>
</dbReference>
<dbReference type="Gene3D" id="3.40.50.261">
    <property type="entry name" value="Succinyl-CoA synthetase domains"/>
    <property type="match status" value="2"/>
</dbReference>
<dbReference type="InterPro" id="IPR016102">
    <property type="entry name" value="Succinyl-CoA_synth-like"/>
</dbReference>
<keyword evidence="2" id="KW-0547">Nucleotide-binding</keyword>
<proteinExistence type="predicted"/>
<dbReference type="Pfam" id="PF13607">
    <property type="entry name" value="Succ_CoA_lig"/>
    <property type="match status" value="1"/>
</dbReference>
<dbReference type="EMBL" id="JALMLT010000004">
    <property type="protein sequence ID" value="MDT8760181.1"/>
    <property type="molecule type" value="Genomic_DNA"/>
</dbReference>
<dbReference type="PROSITE" id="PS50975">
    <property type="entry name" value="ATP_GRASP"/>
    <property type="match status" value="1"/>
</dbReference>